<dbReference type="AlphaFoldDB" id="A0A645GNK6"/>
<keyword evidence="4" id="KW-0028">Amino-acid biosynthesis</keyword>
<proteinExistence type="predicted"/>
<comment type="catalytic activity">
    <reaction evidence="8">
        <text>(1S,2R)-1-C-(indol-3-yl)glycerol 3-phosphate + L-serine = D-glyceraldehyde 3-phosphate + L-tryptophan + H2O</text>
        <dbReference type="Rhea" id="RHEA:10532"/>
        <dbReference type="ChEBI" id="CHEBI:15377"/>
        <dbReference type="ChEBI" id="CHEBI:33384"/>
        <dbReference type="ChEBI" id="CHEBI:57912"/>
        <dbReference type="ChEBI" id="CHEBI:58866"/>
        <dbReference type="ChEBI" id="CHEBI:59776"/>
        <dbReference type="EC" id="4.2.1.20"/>
    </reaction>
</comment>
<gene>
    <name evidence="9" type="primary">trpA_24</name>
    <name evidence="9" type="ORF">SDC9_175190</name>
</gene>
<dbReference type="CDD" id="cd04724">
    <property type="entry name" value="Tryptophan_synthase_alpha"/>
    <property type="match status" value="1"/>
</dbReference>
<keyword evidence="7 9" id="KW-0456">Lyase</keyword>
<dbReference type="InterPro" id="IPR013785">
    <property type="entry name" value="Aldolase_TIM"/>
</dbReference>
<dbReference type="GO" id="GO:0004834">
    <property type="term" value="F:tryptophan synthase activity"/>
    <property type="evidence" value="ECO:0007669"/>
    <property type="project" value="UniProtKB-EC"/>
</dbReference>
<evidence type="ECO:0000256" key="6">
    <source>
        <dbReference type="ARBA" id="ARBA00023141"/>
    </source>
</evidence>
<dbReference type="SUPFAM" id="SSF51366">
    <property type="entry name" value="Ribulose-phoshate binding barrel"/>
    <property type="match status" value="1"/>
</dbReference>
<dbReference type="PANTHER" id="PTHR43406:SF1">
    <property type="entry name" value="TRYPTOPHAN SYNTHASE ALPHA CHAIN, CHLOROPLASTIC"/>
    <property type="match status" value="1"/>
</dbReference>
<organism evidence="9">
    <name type="scientific">bioreactor metagenome</name>
    <dbReference type="NCBI Taxonomy" id="1076179"/>
    <lineage>
        <taxon>unclassified sequences</taxon>
        <taxon>metagenomes</taxon>
        <taxon>ecological metagenomes</taxon>
    </lineage>
</organism>
<dbReference type="UniPathway" id="UPA00035">
    <property type="reaction ID" value="UER00044"/>
</dbReference>
<comment type="pathway">
    <text evidence="1">Amino-acid biosynthesis; L-tryptophan biosynthesis; L-tryptophan from chorismate: step 5/5.</text>
</comment>
<reference evidence="9" key="1">
    <citation type="submission" date="2019-08" db="EMBL/GenBank/DDBJ databases">
        <authorList>
            <person name="Kucharzyk K."/>
            <person name="Murdoch R.W."/>
            <person name="Higgins S."/>
            <person name="Loffler F."/>
        </authorList>
    </citation>
    <scope>NUCLEOTIDE SEQUENCE</scope>
</reference>
<dbReference type="InterPro" id="IPR002028">
    <property type="entry name" value="Trp_synthase_suA"/>
</dbReference>
<protein>
    <recommendedName>
        <fullName evidence="3">tryptophan synthase</fullName>
        <ecNumber evidence="3">4.2.1.20</ecNumber>
    </recommendedName>
</protein>
<evidence type="ECO:0000256" key="8">
    <source>
        <dbReference type="ARBA" id="ARBA00049047"/>
    </source>
</evidence>
<evidence type="ECO:0000256" key="3">
    <source>
        <dbReference type="ARBA" id="ARBA00012043"/>
    </source>
</evidence>
<dbReference type="GO" id="GO:0005829">
    <property type="term" value="C:cytosol"/>
    <property type="evidence" value="ECO:0007669"/>
    <property type="project" value="TreeGrafter"/>
</dbReference>
<comment type="subunit">
    <text evidence="2">Tetramer of two alpha and two beta chains.</text>
</comment>
<dbReference type="EC" id="4.2.1.20" evidence="3"/>
<comment type="caution">
    <text evidence="9">The sequence shown here is derived from an EMBL/GenBank/DDBJ whole genome shotgun (WGS) entry which is preliminary data.</text>
</comment>
<evidence type="ECO:0000256" key="1">
    <source>
        <dbReference type="ARBA" id="ARBA00004733"/>
    </source>
</evidence>
<dbReference type="EMBL" id="VSSQ01077757">
    <property type="protein sequence ID" value="MPN27756.1"/>
    <property type="molecule type" value="Genomic_DNA"/>
</dbReference>
<evidence type="ECO:0000256" key="7">
    <source>
        <dbReference type="ARBA" id="ARBA00023239"/>
    </source>
</evidence>
<dbReference type="PANTHER" id="PTHR43406">
    <property type="entry name" value="TRYPTOPHAN SYNTHASE, ALPHA CHAIN"/>
    <property type="match status" value="1"/>
</dbReference>
<keyword evidence="6" id="KW-0057">Aromatic amino acid biosynthesis</keyword>
<evidence type="ECO:0000313" key="9">
    <source>
        <dbReference type="EMBL" id="MPN27756.1"/>
    </source>
</evidence>
<dbReference type="NCBIfam" id="TIGR00262">
    <property type="entry name" value="trpA"/>
    <property type="match status" value="1"/>
</dbReference>
<dbReference type="InterPro" id="IPR011060">
    <property type="entry name" value="RibuloseP-bd_barrel"/>
</dbReference>
<evidence type="ECO:0000256" key="5">
    <source>
        <dbReference type="ARBA" id="ARBA00022822"/>
    </source>
</evidence>
<sequence>MPFEEKGELVDYCRKYGVDLISLIAPTSDQRIQMIAKEAMGYIYLVSSLGVTGVRSNITTDIGAIVKKIREASDKPVAVGFGISTPQQAKEMAALSDGAIVGSAIVKIIEKYGDDCVGPVYEYAKEMTEAVK</sequence>
<dbReference type="Gene3D" id="3.20.20.70">
    <property type="entry name" value="Aldolase class I"/>
    <property type="match status" value="1"/>
</dbReference>
<name>A0A645GNK6_9ZZZZ</name>
<evidence type="ECO:0000256" key="2">
    <source>
        <dbReference type="ARBA" id="ARBA00011270"/>
    </source>
</evidence>
<accession>A0A645GNK6</accession>
<evidence type="ECO:0000256" key="4">
    <source>
        <dbReference type="ARBA" id="ARBA00022605"/>
    </source>
</evidence>
<dbReference type="Pfam" id="PF00290">
    <property type="entry name" value="Trp_syntA"/>
    <property type="match status" value="1"/>
</dbReference>
<keyword evidence="5" id="KW-0822">Tryptophan biosynthesis</keyword>